<keyword evidence="2" id="KW-1185">Reference proteome</keyword>
<dbReference type="AlphaFoldDB" id="A0A0F3GPI3"/>
<reference evidence="1 2" key="1">
    <citation type="submission" date="2015-02" db="EMBL/GenBank/DDBJ databases">
        <title>Single-cell genomics of uncultivated deep-branching MTB reveals a conserved set of magnetosome genes.</title>
        <authorList>
            <person name="Kolinko S."/>
            <person name="Richter M."/>
            <person name="Glockner F.O."/>
            <person name="Brachmann A."/>
            <person name="Schuler D."/>
        </authorList>
    </citation>
    <scope>NUCLEOTIDE SEQUENCE [LARGE SCALE GENOMIC DNA]</scope>
    <source>
        <strain evidence="1">TM-1</strain>
    </source>
</reference>
<protein>
    <submittedName>
        <fullName evidence="1">Uncharacterized protein</fullName>
    </submittedName>
</protein>
<sequence>MSCLYALCVVIFYTTEQQKINRNVSDFCMRNMVIYYMEALLKHITSQVNDGADYVKESSGKDQEPPAAIQNSEYRFVRDLVTLLIEKALTAKEKATNGGYFDIRNAHDLLRHTVFGAEPGGCFRYSSWRTWDQRF</sequence>
<accession>A0A0F3GPI3</accession>
<evidence type="ECO:0000313" key="2">
    <source>
        <dbReference type="Proteomes" id="UP000033423"/>
    </source>
</evidence>
<dbReference type="EMBL" id="LACI01001719">
    <property type="protein sequence ID" value="KJU83786.1"/>
    <property type="molecule type" value="Genomic_DNA"/>
</dbReference>
<gene>
    <name evidence="1" type="ORF">MBAV_004019</name>
</gene>
<proteinExistence type="predicted"/>
<evidence type="ECO:0000313" key="1">
    <source>
        <dbReference type="EMBL" id="KJU83786.1"/>
    </source>
</evidence>
<dbReference type="Proteomes" id="UP000033423">
    <property type="component" value="Unassembled WGS sequence"/>
</dbReference>
<comment type="caution">
    <text evidence="1">The sequence shown here is derived from an EMBL/GenBank/DDBJ whole genome shotgun (WGS) entry which is preliminary data.</text>
</comment>
<organism evidence="1 2">
    <name type="scientific">Candidatus Magnetobacterium bavaricum</name>
    <dbReference type="NCBI Taxonomy" id="29290"/>
    <lineage>
        <taxon>Bacteria</taxon>
        <taxon>Pseudomonadati</taxon>
        <taxon>Nitrospirota</taxon>
        <taxon>Thermodesulfovibrionia</taxon>
        <taxon>Thermodesulfovibrionales</taxon>
        <taxon>Candidatus Magnetobacteriaceae</taxon>
        <taxon>Candidatus Magnetobacterium</taxon>
    </lineage>
</organism>
<name>A0A0F3GPI3_9BACT</name>